<keyword evidence="4" id="KW-1185">Reference proteome</keyword>
<keyword evidence="1" id="KW-0862">Zinc</keyword>
<accession>A0ABD6BVB8</accession>
<sequence>MIATDTTNGATESGQRELDRRDELALTQYLTVIDDLPAVAGDDDRYVVVSESGAAYVVDLGASTCTCPDYRYRGGRCKHIRRVEFATGERPIPPWVEGVDPDLGRHVGGPGWGDPEAEFPPGAAVRDRHTDRGGLMRVIRVLDEHADEYEINAGRTVADYNPDNDPAERVVEVVFEGDLDRHVAGWRQWAPADLPARLDAYCREWGVAVRTYAFPHGRIKRAFR</sequence>
<feature type="domain" description="SWIM-type" evidence="2">
    <location>
        <begin position="56"/>
        <end position="88"/>
    </location>
</feature>
<protein>
    <submittedName>
        <fullName evidence="3">SWIM zinc finger family protein</fullName>
    </submittedName>
</protein>
<gene>
    <name evidence="3" type="ORF">ACFSAU_13625</name>
</gene>
<keyword evidence="1" id="KW-0863">Zinc-finger</keyword>
<evidence type="ECO:0000259" key="2">
    <source>
        <dbReference type="PROSITE" id="PS50966"/>
    </source>
</evidence>
<dbReference type="AlphaFoldDB" id="A0ABD6BVB8"/>
<name>A0ABD6BVB8_9EURY</name>
<organism evidence="3 4">
    <name type="scientific">Halolamina litorea</name>
    <dbReference type="NCBI Taxonomy" id="1515593"/>
    <lineage>
        <taxon>Archaea</taxon>
        <taxon>Methanobacteriati</taxon>
        <taxon>Methanobacteriota</taxon>
        <taxon>Stenosarchaea group</taxon>
        <taxon>Halobacteria</taxon>
        <taxon>Halobacteriales</taxon>
        <taxon>Haloferacaceae</taxon>
    </lineage>
</organism>
<proteinExistence type="predicted"/>
<evidence type="ECO:0000313" key="4">
    <source>
        <dbReference type="Proteomes" id="UP001597139"/>
    </source>
</evidence>
<dbReference type="PROSITE" id="PS50966">
    <property type="entry name" value="ZF_SWIM"/>
    <property type="match status" value="1"/>
</dbReference>
<keyword evidence="1" id="KW-0479">Metal-binding</keyword>
<comment type="caution">
    <text evidence="3">The sequence shown here is derived from an EMBL/GenBank/DDBJ whole genome shotgun (WGS) entry which is preliminary data.</text>
</comment>
<evidence type="ECO:0000256" key="1">
    <source>
        <dbReference type="PROSITE-ProRule" id="PRU00325"/>
    </source>
</evidence>
<dbReference type="InterPro" id="IPR007527">
    <property type="entry name" value="Znf_SWIM"/>
</dbReference>
<dbReference type="RefSeq" id="WP_267648028.1">
    <property type="nucleotide sequence ID" value="NZ_JANHGR010000003.1"/>
</dbReference>
<evidence type="ECO:0000313" key="3">
    <source>
        <dbReference type="EMBL" id="MFD1568530.1"/>
    </source>
</evidence>
<dbReference type="Proteomes" id="UP001597139">
    <property type="component" value="Unassembled WGS sequence"/>
</dbReference>
<dbReference type="EMBL" id="JBHUCZ010000012">
    <property type="protein sequence ID" value="MFD1568530.1"/>
    <property type="molecule type" value="Genomic_DNA"/>
</dbReference>
<reference evidence="3 4" key="1">
    <citation type="journal article" date="2019" name="Int. J. Syst. Evol. Microbiol.">
        <title>The Global Catalogue of Microorganisms (GCM) 10K type strain sequencing project: providing services to taxonomists for standard genome sequencing and annotation.</title>
        <authorList>
            <consortium name="The Broad Institute Genomics Platform"/>
            <consortium name="The Broad Institute Genome Sequencing Center for Infectious Disease"/>
            <person name="Wu L."/>
            <person name="Ma J."/>
        </authorList>
    </citation>
    <scope>NUCLEOTIDE SEQUENCE [LARGE SCALE GENOMIC DNA]</scope>
    <source>
        <strain evidence="3 4">CGMCC 1.12859</strain>
    </source>
</reference>
<dbReference type="Pfam" id="PF04434">
    <property type="entry name" value="SWIM"/>
    <property type="match status" value="1"/>
</dbReference>
<dbReference type="GO" id="GO:0008270">
    <property type="term" value="F:zinc ion binding"/>
    <property type="evidence" value="ECO:0007669"/>
    <property type="project" value="UniProtKB-KW"/>
</dbReference>